<sequence length="196" mass="22269">MEKIIESWRIFIAIPLPEAIKQALSQWTEKQKGALEFVKWVNPADYHITVQFLGDVPRNRIDAIKQRLAETAKGLNGFCLHAKEIGIFGRASNPRVLWAGLDGELDKLQSLQRSVAEANRDLGFLPEDRPYNPHITLARKYKEERKLGPEPLNANPPDFGEWAVDAIVVYRTRMGKTPMYEEVFRAPLTSGQTVSQ</sequence>
<feature type="active site" description="Proton donor" evidence="2">
    <location>
        <position position="47"/>
    </location>
</feature>
<comment type="function">
    <text evidence="2">Hydrolyzes RNA 2',3'-cyclic phosphodiester to an RNA 2'-phosphomonoester.</text>
</comment>
<feature type="short sequence motif" description="HXTX 2" evidence="2">
    <location>
        <begin position="134"/>
        <end position="137"/>
    </location>
</feature>
<dbReference type="NCBIfam" id="TIGR02258">
    <property type="entry name" value="2_5_ligase"/>
    <property type="match status" value="1"/>
</dbReference>
<comment type="caution">
    <text evidence="4">The sequence shown here is derived from an EMBL/GenBank/DDBJ whole genome shotgun (WGS) entry which is preliminary data.</text>
</comment>
<feature type="domain" description="Phosphoesterase HXTX" evidence="3">
    <location>
        <begin position="106"/>
        <end position="178"/>
    </location>
</feature>
<dbReference type="GO" id="GO:0004113">
    <property type="term" value="F:2',3'-cyclic-nucleotide 3'-phosphodiesterase activity"/>
    <property type="evidence" value="ECO:0007669"/>
    <property type="project" value="InterPro"/>
</dbReference>
<evidence type="ECO:0000256" key="1">
    <source>
        <dbReference type="ARBA" id="ARBA00022801"/>
    </source>
</evidence>
<comment type="catalytic activity">
    <reaction evidence="2">
        <text>a 3'-end 2',3'-cyclophospho-ribonucleotide-RNA + H2O = a 3'-end 2'-phospho-ribonucleotide-RNA + H(+)</text>
        <dbReference type="Rhea" id="RHEA:11828"/>
        <dbReference type="Rhea" id="RHEA-COMP:10464"/>
        <dbReference type="Rhea" id="RHEA-COMP:17353"/>
        <dbReference type="ChEBI" id="CHEBI:15377"/>
        <dbReference type="ChEBI" id="CHEBI:15378"/>
        <dbReference type="ChEBI" id="CHEBI:83064"/>
        <dbReference type="ChEBI" id="CHEBI:173113"/>
        <dbReference type="EC" id="3.1.4.58"/>
    </reaction>
</comment>
<evidence type="ECO:0000256" key="2">
    <source>
        <dbReference type="HAMAP-Rule" id="MF_01940"/>
    </source>
</evidence>
<dbReference type="OrthoDB" id="9789350at2"/>
<dbReference type="EMBL" id="QPJW01000003">
    <property type="protein sequence ID" value="RCX20537.1"/>
    <property type="molecule type" value="Genomic_DNA"/>
</dbReference>
<keyword evidence="1 2" id="KW-0378">Hydrolase</keyword>
<dbReference type="HAMAP" id="MF_01940">
    <property type="entry name" value="RNA_CPDase"/>
    <property type="match status" value="1"/>
</dbReference>
<name>A0A369BJC4_9BACL</name>
<feature type="active site" description="Proton acceptor" evidence="2">
    <location>
        <position position="134"/>
    </location>
</feature>
<dbReference type="Gene3D" id="3.90.1140.10">
    <property type="entry name" value="Cyclic phosphodiesterase"/>
    <property type="match status" value="1"/>
</dbReference>
<feature type="domain" description="Phosphoesterase HXTX" evidence="3">
    <location>
        <begin position="14"/>
        <end position="98"/>
    </location>
</feature>
<dbReference type="PANTHER" id="PTHR35561">
    <property type="entry name" value="RNA 2',3'-CYCLIC PHOSPHODIESTERASE"/>
    <property type="match status" value="1"/>
</dbReference>
<keyword evidence="5" id="KW-1185">Reference proteome</keyword>
<evidence type="ECO:0000313" key="5">
    <source>
        <dbReference type="Proteomes" id="UP000253090"/>
    </source>
</evidence>
<protein>
    <recommendedName>
        <fullName evidence="2">RNA 2',3'-cyclic phosphodiesterase</fullName>
        <shortName evidence="2">RNA 2',3'-CPDase</shortName>
        <ecNumber evidence="2">3.1.4.58</ecNumber>
    </recommendedName>
</protein>
<dbReference type="InterPro" id="IPR004175">
    <property type="entry name" value="RNA_CPDase"/>
</dbReference>
<accession>A0A369BJC4</accession>
<dbReference type="RefSeq" id="WP_114496607.1">
    <property type="nucleotide sequence ID" value="NZ_QPJW01000003.1"/>
</dbReference>
<feature type="short sequence motif" description="HXTX 1" evidence="2">
    <location>
        <begin position="47"/>
        <end position="50"/>
    </location>
</feature>
<dbReference type="InterPro" id="IPR014051">
    <property type="entry name" value="Phosphoesterase_HXTX"/>
</dbReference>
<dbReference type="EC" id="3.1.4.58" evidence="2"/>
<dbReference type="GO" id="GO:0016874">
    <property type="term" value="F:ligase activity"/>
    <property type="evidence" value="ECO:0007669"/>
    <property type="project" value="UniProtKB-KW"/>
</dbReference>
<dbReference type="Proteomes" id="UP000253090">
    <property type="component" value="Unassembled WGS sequence"/>
</dbReference>
<dbReference type="GO" id="GO:0008664">
    <property type="term" value="F:RNA 2',3'-cyclic 3'-phosphodiesterase activity"/>
    <property type="evidence" value="ECO:0007669"/>
    <property type="project" value="UniProtKB-EC"/>
</dbReference>
<evidence type="ECO:0000313" key="4">
    <source>
        <dbReference type="EMBL" id="RCX20537.1"/>
    </source>
</evidence>
<dbReference type="PANTHER" id="PTHR35561:SF1">
    <property type="entry name" value="RNA 2',3'-CYCLIC PHOSPHODIESTERASE"/>
    <property type="match status" value="1"/>
</dbReference>
<dbReference type="SUPFAM" id="SSF55144">
    <property type="entry name" value="LigT-like"/>
    <property type="match status" value="1"/>
</dbReference>
<reference evidence="4 5" key="1">
    <citation type="submission" date="2018-07" db="EMBL/GenBank/DDBJ databases">
        <title>Genomic Encyclopedia of Type Strains, Phase III (KMG-III): the genomes of soil and plant-associated and newly described type strains.</title>
        <authorList>
            <person name="Whitman W."/>
        </authorList>
    </citation>
    <scope>NUCLEOTIDE SEQUENCE [LARGE SCALE GENOMIC DNA]</scope>
    <source>
        <strain evidence="4 5">CECT 8333</strain>
    </source>
</reference>
<organism evidence="4 5">
    <name type="scientific">Fontibacillus phaseoli</name>
    <dbReference type="NCBI Taxonomy" id="1416533"/>
    <lineage>
        <taxon>Bacteria</taxon>
        <taxon>Bacillati</taxon>
        <taxon>Bacillota</taxon>
        <taxon>Bacilli</taxon>
        <taxon>Bacillales</taxon>
        <taxon>Paenibacillaceae</taxon>
        <taxon>Fontibacillus</taxon>
    </lineage>
</organism>
<dbReference type="Pfam" id="PF02834">
    <property type="entry name" value="LigT_PEase"/>
    <property type="match status" value="2"/>
</dbReference>
<keyword evidence="4" id="KW-0436">Ligase</keyword>
<gene>
    <name evidence="4" type="ORF">DFP94_103268</name>
</gene>
<dbReference type="AlphaFoldDB" id="A0A369BJC4"/>
<comment type="similarity">
    <text evidence="2">Belongs to the 2H phosphoesterase superfamily. ThpR family.</text>
</comment>
<evidence type="ECO:0000259" key="3">
    <source>
        <dbReference type="Pfam" id="PF02834"/>
    </source>
</evidence>
<proteinExistence type="inferred from homology"/>
<dbReference type="InterPro" id="IPR009097">
    <property type="entry name" value="Cyclic_Pdiesterase"/>
</dbReference>